<feature type="modified residue" description="N6-(pyridoxal phosphate)lysine" evidence="7">
    <location>
        <position position="800"/>
    </location>
</feature>
<dbReference type="Gene3D" id="3.90.1150.10">
    <property type="entry name" value="Aspartate Aminotransferase, domain 1"/>
    <property type="match status" value="2"/>
</dbReference>
<dbReference type="Gene3D" id="3.40.640.10">
    <property type="entry name" value="Type I PLP-dependent aspartate aminotransferase-like (Major domain)"/>
    <property type="match status" value="2"/>
</dbReference>
<keyword evidence="14" id="KW-1185">Reference proteome</keyword>
<proteinExistence type="inferred from homology"/>
<dbReference type="Pfam" id="PF21478">
    <property type="entry name" value="GcvP2_C"/>
    <property type="match status" value="1"/>
</dbReference>
<comment type="similarity">
    <text evidence="2 8">Belongs to the GcvP family.</text>
</comment>
<reference evidence="13 14" key="1">
    <citation type="journal article" date="2019" name="Proc. Natl. Acad. Sci. U.S.A.">
        <title>Regulatory changes in pterin and carotenoid genes underlie balanced color polymorphisms in the wall lizard.</title>
        <authorList>
            <person name="Andrade P."/>
            <person name="Pinho C."/>
            <person name="Perez I de Lanuza G."/>
            <person name="Afonso S."/>
            <person name="Brejcha J."/>
            <person name="Rubin C.J."/>
            <person name="Wallerman O."/>
            <person name="Pereira P."/>
            <person name="Sabatino S.J."/>
            <person name="Bellati A."/>
            <person name="Pellitteri-Rosa D."/>
            <person name="Bosakova Z."/>
            <person name="Bunikis I."/>
            <person name="Carretero M.A."/>
            <person name="Feiner N."/>
            <person name="Marsik P."/>
            <person name="Pauperio F."/>
            <person name="Salvi D."/>
            <person name="Soler L."/>
            <person name="While G.M."/>
            <person name="Uller T."/>
            <person name="Font E."/>
            <person name="Andersson L."/>
            <person name="Carneiro M."/>
        </authorList>
    </citation>
    <scope>NUCLEOTIDE SEQUENCE</scope>
</reference>
<name>A0A670K5B1_PODMU</name>
<comment type="subunit">
    <text evidence="5">Homodimer. The glycine cleavage system is composed of four proteins: P, T, L and H.</text>
</comment>
<feature type="domain" description="Glycine dehydrogenase C-terminal" evidence="12">
    <location>
        <begin position="875"/>
        <end position="996"/>
    </location>
</feature>
<dbReference type="InterPro" id="IPR049315">
    <property type="entry name" value="GDC-P_N"/>
</dbReference>
<dbReference type="GO" id="GO:0004375">
    <property type="term" value="F:glycine dehydrogenase (decarboxylating) activity"/>
    <property type="evidence" value="ECO:0007669"/>
    <property type="project" value="UniProtKB-UniRule"/>
</dbReference>
<protein>
    <recommendedName>
        <fullName evidence="8">Glycine cleavage system P protein</fullName>
        <ecNumber evidence="8">1.4.4.2</ecNumber>
    </recommendedName>
</protein>
<dbReference type="Pfam" id="PF02347">
    <property type="entry name" value="GDC-P"/>
    <property type="match status" value="1"/>
</dbReference>
<dbReference type="Pfam" id="PF01212">
    <property type="entry name" value="Beta_elim_lyase"/>
    <property type="match status" value="1"/>
</dbReference>
<keyword evidence="8" id="KW-0809">Transit peptide</keyword>
<sequence>MRTEIVLQRRSSSRSAVRGRGKRARSPMQSCVQWWGRLVGRGASLHGPHGGALGGKKAPGRWGGRREQQRLAGVRRSSSAVGESAVAAAAASPNTSRRIERLLPRHDDFSERHIGPGDKEKREMLQTVGLSSIDELIDKTIPGNIRLQRPLKMDDHICENEILETLHSIASKNKIWRSYIGMGYYNCSVPQAIVRNMLENAGWVTQYTPYQPEVSQGRLESLLNYQTMVCDLTGMDVSNASLLDEGTAAAEAMQLCHRHNKRRKFYVDIRCHPQTIAVVQTRANYTGIIVELKLPHEMDFSGKDVSGVLFQYPDTEGKVEDFTAFVDQAHQNGTLVCCATDLLALCILRPPGEFGVDVALGNSQRFGVPLCYGGPHAAFFAVKENLVRMMPGRMVGVTRDANGKEVYRLALQTREQHIRRDKATSNICTAQALLANMAAMFGVYHGANGLKHIARRVHNATLILAEGLKRAGHKLQHDLFFDTLKIQCGCGVQEVLLRAAQRQINLRIYNDGTLGVSLDETVTEKDLDDLLWIFGCESSAELVAESMDGETRGIFGTAFKRTSKFLTHQVFNSYHSETNIVRYMKRLENKDISLVHSMIPLGSCTMKLNSSSELTPITWKEFANIHPFVPLDQAQGYQQLFRELEKDLCEITGYDRISFQPNSGAQGEYAGLAAIKSYLNSKGEWHRSVCLIPKSAHGTNPASAQMAGMKIQPVEVDKNGSIDIVHLKAMVDKHKENLAAIMITYPSTNGVFEEDISDVCDLIHKHGAQVYLDGANMNAQVGLCRPGDYGSDVSHLNLHKTFCIPHGGGGPGMGPIGVKKHLAPFLPSHPVIALQHEKDSSPLGTISAAPWGSSAILPISWAYIKMMGGKGLKHASEIAILNANYMAKRLEKHYKVLFKGARGYVAHEFILDTRPFKKTANIDAVDVAKRLQDYGFHAPTMSWPVAGTLMIEPTESEDKAELDRFCDAMINIRQEIADIEEGRMDSRVNPLKMSPHTLTCIAAPNWDRPYSREVAVFPLPFVRPENKFWPTIARIDDIYGDQHLVCTCPPMEVYESPFAEQKRASS</sequence>
<evidence type="ECO:0000259" key="10">
    <source>
        <dbReference type="Pfam" id="PF01212"/>
    </source>
</evidence>
<dbReference type="GO" id="GO:0005654">
    <property type="term" value="C:nucleoplasm"/>
    <property type="evidence" value="ECO:0007669"/>
    <property type="project" value="Ensembl"/>
</dbReference>
<dbReference type="Proteomes" id="UP000472272">
    <property type="component" value="Chromosome 17"/>
</dbReference>
<dbReference type="GO" id="GO:0030170">
    <property type="term" value="F:pyridoxal phosphate binding"/>
    <property type="evidence" value="ECO:0007669"/>
    <property type="project" value="TreeGrafter"/>
</dbReference>
<dbReference type="NCBIfam" id="NF003346">
    <property type="entry name" value="PRK04366.1"/>
    <property type="match status" value="1"/>
</dbReference>
<evidence type="ECO:0000256" key="8">
    <source>
        <dbReference type="RuleBase" id="RU364056"/>
    </source>
</evidence>
<evidence type="ECO:0000256" key="6">
    <source>
        <dbReference type="ARBA" id="ARBA00049026"/>
    </source>
</evidence>
<evidence type="ECO:0000313" key="14">
    <source>
        <dbReference type="Proteomes" id="UP000472272"/>
    </source>
</evidence>
<evidence type="ECO:0000313" key="13">
    <source>
        <dbReference type="Ensembl" id="ENSPMRP00000032016.1"/>
    </source>
</evidence>
<dbReference type="GO" id="GO:0016829">
    <property type="term" value="F:lyase activity"/>
    <property type="evidence" value="ECO:0007669"/>
    <property type="project" value="InterPro"/>
</dbReference>
<comment type="cofactor">
    <cofactor evidence="1 7 8">
        <name>pyridoxal 5'-phosphate</name>
        <dbReference type="ChEBI" id="CHEBI:597326"/>
    </cofactor>
</comment>
<keyword evidence="3 7" id="KW-0663">Pyridoxal phosphate</keyword>
<dbReference type="GO" id="GO:0005886">
    <property type="term" value="C:plasma membrane"/>
    <property type="evidence" value="ECO:0007669"/>
    <property type="project" value="Ensembl"/>
</dbReference>
<dbReference type="EC" id="1.4.4.2" evidence="8"/>
<evidence type="ECO:0000256" key="1">
    <source>
        <dbReference type="ARBA" id="ARBA00001933"/>
    </source>
</evidence>
<evidence type="ECO:0000259" key="12">
    <source>
        <dbReference type="Pfam" id="PF21478"/>
    </source>
</evidence>
<keyword evidence="8" id="KW-0496">Mitochondrion</keyword>
<dbReference type="SUPFAM" id="SSF53383">
    <property type="entry name" value="PLP-dependent transferases"/>
    <property type="match status" value="2"/>
</dbReference>
<dbReference type="FunFam" id="3.40.640.10:FF:000007">
    <property type="entry name" value="glycine dehydrogenase (Decarboxylating), mitochondrial"/>
    <property type="match status" value="1"/>
</dbReference>
<dbReference type="PANTHER" id="PTHR11773:SF1">
    <property type="entry name" value="GLYCINE DEHYDROGENASE (DECARBOXYLATING), MITOCHONDRIAL"/>
    <property type="match status" value="1"/>
</dbReference>
<feature type="region of interest" description="Disordered" evidence="9">
    <location>
        <begin position="1"/>
        <end position="25"/>
    </location>
</feature>
<comment type="catalytic activity">
    <reaction evidence="6 8">
        <text>N(6)-[(R)-lipoyl]-L-lysyl-[glycine-cleavage complex H protein] + glycine + H(+) = N(6)-[(R)-S(8)-aminomethyldihydrolipoyl]-L-lysyl-[glycine-cleavage complex H protein] + CO2</text>
        <dbReference type="Rhea" id="RHEA:24304"/>
        <dbReference type="Rhea" id="RHEA-COMP:10494"/>
        <dbReference type="Rhea" id="RHEA-COMP:10495"/>
        <dbReference type="ChEBI" id="CHEBI:15378"/>
        <dbReference type="ChEBI" id="CHEBI:16526"/>
        <dbReference type="ChEBI" id="CHEBI:57305"/>
        <dbReference type="ChEBI" id="CHEBI:83099"/>
        <dbReference type="ChEBI" id="CHEBI:83143"/>
        <dbReference type="EC" id="1.4.4.2"/>
    </reaction>
</comment>
<dbReference type="OMA" id="RNLICTC"/>
<dbReference type="InterPro" id="IPR049316">
    <property type="entry name" value="GDC-P_C"/>
</dbReference>
<accession>A0A670K5B1</accession>
<evidence type="ECO:0000259" key="11">
    <source>
        <dbReference type="Pfam" id="PF02347"/>
    </source>
</evidence>
<dbReference type="GeneTree" id="ENSGT00390000017970"/>
<evidence type="ECO:0000256" key="3">
    <source>
        <dbReference type="ARBA" id="ARBA00022898"/>
    </source>
</evidence>
<organism evidence="13 14">
    <name type="scientific">Podarcis muralis</name>
    <name type="common">Wall lizard</name>
    <name type="synonym">Lacerta muralis</name>
    <dbReference type="NCBI Taxonomy" id="64176"/>
    <lineage>
        <taxon>Eukaryota</taxon>
        <taxon>Metazoa</taxon>
        <taxon>Chordata</taxon>
        <taxon>Craniata</taxon>
        <taxon>Vertebrata</taxon>
        <taxon>Euteleostomi</taxon>
        <taxon>Lepidosauria</taxon>
        <taxon>Squamata</taxon>
        <taxon>Bifurcata</taxon>
        <taxon>Unidentata</taxon>
        <taxon>Episquamata</taxon>
        <taxon>Laterata</taxon>
        <taxon>Lacertibaenia</taxon>
        <taxon>Lacertidae</taxon>
        <taxon>Podarcis</taxon>
    </lineage>
</organism>
<dbReference type="FunFam" id="3.90.1150.10:FF:000153">
    <property type="entry name" value="Glycine dehydrogenase (decarboxylating)"/>
    <property type="match status" value="1"/>
</dbReference>
<dbReference type="GO" id="GO:0005960">
    <property type="term" value="C:glycine cleavage complex"/>
    <property type="evidence" value="ECO:0007669"/>
    <property type="project" value="TreeGrafter"/>
</dbReference>
<dbReference type="InterPro" id="IPR001597">
    <property type="entry name" value="ArAA_b-elim_lyase/Thr_aldolase"/>
</dbReference>
<dbReference type="GO" id="GO:0019464">
    <property type="term" value="P:glycine decarboxylation via glycine cleavage system"/>
    <property type="evidence" value="ECO:0007669"/>
    <property type="project" value="TreeGrafter"/>
</dbReference>
<dbReference type="HAMAP" id="MF_00711">
    <property type="entry name" value="GcvP"/>
    <property type="match status" value="1"/>
</dbReference>
<gene>
    <name evidence="13" type="primary">GLDC</name>
</gene>
<dbReference type="PANTHER" id="PTHR11773">
    <property type="entry name" value="GLYCINE DEHYDROGENASE, DECARBOXYLATING"/>
    <property type="match status" value="1"/>
</dbReference>
<dbReference type="InterPro" id="IPR015421">
    <property type="entry name" value="PyrdxlP-dep_Trfase_major"/>
</dbReference>
<dbReference type="NCBIfam" id="TIGR00461">
    <property type="entry name" value="gcvP"/>
    <property type="match status" value="1"/>
</dbReference>
<dbReference type="AlphaFoldDB" id="A0A670K5B1"/>
<dbReference type="InterPro" id="IPR015424">
    <property type="entry name" value="PyrdxlP-dep_Trfase"/>
</dbReference>
<dbReference type="InterPro" id="IPR003437">
    <property type="entry name" value="GcvP"/>
</dbReference>
<dbReference type="Ensembl" id="ENSPMRT00000033954.1">
    <property type="protein sequence ID" value="ENSPMRP00000032016.1"/>
    <property type="gene ID" value="ENSPMRG00000020751.1"/>
</dbReference>
<evidence type="ECO:0000256" key="7">
    <source>
        <dbReference type="PIRSR" id="PIRSR603437-50"/>
    </source>
</evidence>
<dbReference type="GO" id="GO:0016594">
    <property type="term" value="F:glycine binding"/>
    <property type="evidence" value="ECO:0007669"/>
    <property type="project" value="TreeGrafter"/>
</dbReference>
<dbReference type="InterPro" id="IPR015422">
    <property type="entry name" value="PyrdxlP-dep_Trfase_small"/>
</dbReference>
<dbReference type="CDD" id="cd00613">
    <property type="entry name" value="GDC-P"/>
    <property type="match status" value="2"/>
</dbReference>
<dbReference type="FunFam" id="3.90.1150.10:FF:000025">
    <property type="entry name" value="Glycine cleavage system P protein"/>
    <property type="match status" value="1"/>
</dbReference>
<dbReference type="GO" id="GO:1990830">
    <property type="term" value="P:cellular response to leukemia inhibitory factor"/>
    <property type="evidence" value="ECO:0007669"/>
    <property type="project" value="Ensembl"/>
</dbReference>
<feature type="domain" description="Glycine cleavage system P-protein N-terminal" evidence="11">
    <location>
        <begin position="111"/>
        <end position="534"/>
    </location>
</feature>
<comment type="subcellular location">
    <subcellularLocation>
        <location evidence="8">Mitochondrion</location>
    </subcellularLocation>
</comment>
<evidence type="ECO:0000256" key="4">
    <source>
        <dbReference type="ARBA" id="ARBA00023002"/>
    </source>
</evidence>
<evidence type="ECO:0000256" key="5">
    <source>
        <dbReference type="ARBA" id="ARBA00046415"/>
    </source>
</evidence>
<dbReference type="NCBIfam" id="NF001696">
    <property type="entry name" value="PRK00451.1"/>
    <property type="match status" value="1"/>
</dbReference>
<evidence type="ECO:0000256" key="2">
    <source>
        <dbReference type="ARBA" id="ARBA00010756"/>
    </source>
</evidence>
<reference evidence="13" key="2">
    <citation type="submission" date="2025-08" db="UniProtKB">
        <authorList>
            <consortium name="Ensembl"/>
        </authorList>
    </citation>
    <scope>IDENTIFICATION</scope>
</reference>
<reference evidence="13" key="3">
    <citation type="submission" date="2025-09" db="UniProtKB">
        <authorList>
            <consortium name="Ensembl"/>
        </authorList>
    </citation>
    <scope>IDENTIFICATION</scope>
</reference>
<dbReference type="InterPro" id="IPR020581">
    <property type="entry name" value="GDC_P"/>
</dbReference>
<dbReference type="GO" id="GO:0005739">
    <property type="term" value="C:mitochondrion"/>
    <property type="evidence" value="ECO:0007669"/>
    <property type="project" value="UniProtKB-SubCell"/>
</dbReference>
<feature type="domain" description="Aromatic amino acid beta-eliminating lyase/threonine aldolase" evidence="10">
    <location>
        <begin position="632"/>
        <end position="775"/>
    </location>
</feature>
<evidence type="ECO:0000256" key="9">
    <source>
        <dbReference type="SAM" id="MobiDB-lite"/>
    </source>
</evidence>
<keyword evidence="4 8" id="KW-0560">Oxidoreductase</keyword>
<comment type="function">
    <text evidence="8">The glycine cleavage system catalyzes the degradation of glycine.</text>
</comment>
<dbReference type="FunFam" id="3.40.640.10:FF:000005">
    <property type="entry name" value="Glycine dehydrogenase (decarboxylating), mitochondrial"/>
    <property type="match status" value="1"/>
</dbReference>